<dbReference type="RefSeq" id="WP_114092935.1">
    <property type="nucleotide sequence ID" value="NZ_QOUW02000154.1"/>
</dbReference>
<comment type="caution">
    <text evidence="5">The sequence shown here is derived from an EMBL/GenBank/DDBJ whole genome shotgun (WGS) entry which is preliminary data.</text>
</comment>
<organism evidence="5 6">
    <name type="scientific">Vibrio harveyi</name>
    <name type="common">Beneckea harveyi</name>
    <dbReference type="NCBI Taxonomy" id="669"/>
    <lineage>
        <taxon>Bacteria</taxon>
        <taxon>Pseudomonadati</taxon>
        <taxon>Pseudomonadota</taxon>
        <taxon>Gammaproteobacteria</taxon>
        <taxon>Vibrionales</taxon>
        <taxon>Vibrionaceae</taxon>
        <taxon>Vibrio</taxon>
    </lineage>
</organism>
<proteinExistence type="predicted"/>
<gene>
    <name evidence="5" type="ORF">DS957_024190</name>
</gene>
<reference evidence="5 6" key="1">
    <citation type="submission" date="2018-08" db="EMBL/GenBank/DDBJ databases">
        <title>Vibrio harveyi strains pathogenic to white snook Centropomus viridis Lockington (1877) and potential probiotic bacteria.</title>
        <authorList>
            <person name="Soto-Rodriguez S."/>
            <person name="Gomez-Gil B."/>
            <person name="Lozano-Olvera R."/>
        </authorList>
    </citation>
    <scope>NUCLEOTIDE SEQUENCE [LARGE SCALE GENOMIC DNA]</scope>
    <source>
        <strain evidence="5 6">CAIM 1508</strain>
    </source>
</reference>
<evidence type="ECO:0000256" key="3">
    <source>
        <dbReference type="ARBA" id="ARBA00022839"/>
    </source>
</evidence>
<evidence type="ECO:0000256" key="2">
    <source>
        <dbReference type="ARBA" id="ARBA00022801"/>
    </source>
</evidence>
<feature type="domain" description="Exonuclease" evidence="4">
    <location>
        <begin position="50"/>
        <end position="224"/>
    </location>
</feature>
<dbReference type="GO" id="GO:0006259">
    <property type="term" value="P:DNA metabolic process"/>
    <property type="evidence" value="ECO:0007669"/>
    <property type="project" value="UniProtKB-ARBA"/>
</dbReference>
<evidence type="ECO:0000313" key="5">
    <source>
        <dbReference type="EMBL" id="RIW03701.1"/>
    </source>
</evidence>
<dbReference type="CDD" id="cd06127">
    <property type="entry name" value="DEDDh"/>
    <property type="match status" value="1"/>
</dbReference>
<dbReference type="PANTHER" id="PTHR30231:SF4">
    <property type="entry name" value="PROTEIN NEN2"/>
    <property type="match status" value="1"/>
</dbReference>
<dbReference type="SMART" id="SM00479">
    <property type="entry name" value="EXOIII"/>
    <property type="match status" value="1"/>
</dbReference>
<evidence type="ECO:0000256" key="1">
    <source>
        <dbReference type="ARBA" id="ARBA00022722"/>
    </source>
</evidence>
<dbReference type="SUPFAM" id="SSF53098">
    <property type="entry name" value="Ribonuclease H-like"/>
    <property type="match status" value="1"/>
</dbReference>
<dbReference type="Pfam" id="PF00929">
    <property type="entry name" value="RNase_T"/>
    <property type="match status" value="1"/>
</dbReference>
<name>A0A8B3DAA0_VIBHA</name>
<dbReference type="Proteomes" id="UP000253437">
    <property type="component" value="Unassembled WGS sequence"/>
</dbReference>
<keyword evidence="3" id="KW-0269">Exonuclease</keyword>
<dbReference type="AlphaFoldDB" id="A0A8B3DAA0"/>
<evidence type="ECO:0000259" key="4">
    <source>
        <dbReference type="SMART" id="SM00479"/>
    </source>
</evidence>
<keyword evidence="2" id="KW-0378">Hydrolase</keyword>
<dbReference type="GO" id="GO:0005829">
    <property type="term" value="C:cytosol"/>
    <property type="evidence" value="ECO:0007669"/>
    <property type="project" value="TreeGrafter"/>
</dbReference>
<accession>A0A8B3DAA0</accession>
<dbReference type="InterPro" id="IPR013520">
    <property type="entry name" value="Ribonucl_H"/>
</dbReference>
<dbReference type="InterPro" id="IPR036397">
    <property type="entry name" value="RNaseH_sf"/>
</dbReference>
<dbReference type="GO" id="GO:0003676">
    <property type="term" value="F:nucleic acid binding"/>
    <property type="evidence" value="ECO:0007669"/>
    <property type="project" value="InterPro"/>
</dbReference>
<sequence length="235" mass="26245">MLTSLKHKFHLENIETLRQHIEEQGEWIGGWGTYLSTPLPSVTSPLQQLKYVAIDFETSGLDFKHDQILSIGLVPFSFQQIELSTVDELFISHGQYITAKSASVNQLTPKHLSQGLTIDAAMNKLFEALAGKVVLAHGAFLEKGFLSRYLSKKFGIVKLPFYFIDTMELERRFLSSNLAHSPASFQLDDLRENLGFPAYYNHSAASDALACAELFIARVHKTTSLANAALHKVMS</sequence>
<dbReference type="EMBL" id="QOUW02000154">
    <property type="protein sequence ID" value="RIW03701.1"/>
    <property type="molecule type" value="Genomic_DNA"/>
</dbReference>
<protein>
    <submittedName>
        <fullName evidence="5">DNA polymerase III subunit epsilon</fullName>
    </submittedName>
</protein>
<dbReference type="InterPro" id="IPR012337">
    <property type="entry name" value="RNaseH-like_sf"/>
</dbReference>
<dbReference type="PANTHER" id="PTHR30231">
    <property type="entry name" value="DNA POLYMERASE III SUBUNIT EPSILON"/>
    <property type="match status" value="1"/>
</dbReference>
<dbReference type="Gene3D" id="3.30.420.10">
    <property type="entry name" value="Ribonuclease H-like superfamily/Ribonuclease H"/>
    <property type="match status" value="1"/>
</dbReference>
<keyword evidence="1" id="KW-0540">Nuclease</keyword>
<dbReference type="GO" id="GO:0008408">
    <property type="term" value="F:3'-5' exonuclease activity"/>
    <property type="evidence" value="ECO:0007669"/>
    <property type="project" value="TreeGrafter"/>
</dbReference>
<evidence type="ECO:0000313" key="6">
    <source>
        <dbReference type="Proteomes" id="UP000253437"/>
    </source>
</evidence>